<evidence type="ECO:0000313" key="2">
    <source>
        <dbReference type="EMBL" id="MBI6883678.1"/>
    </source>
</evidence>
<feature type="compositionally biased region" description="Basic residues" evidence="1">
    <location>
        <begin position="40"/>
        <end position="53"/>
    </location>
</feature>
<feature type="region of interest" description="Disordered" evidence="1">
    <location>
        <begin position="1"/>
        <end position="62"/>
    </location>
</feature>
<sequence length="119" mass="13769">MKRITARARHGRRQQHITLPPSGIHPKESKQCPPQPICRVPRKAERRRLRQPGRSRPAESCRRQREDIAQVFKPILQDKIGSNTVLSLSGLEPKFFFSTTLLKPEARRSIKKKLNAFKP</sequence>
<reference evidence="2" key="1">
    <citation type="submission" date="2020-12" db="EMBL/GenBank/DDBJ databases">
        <title>Enhanced detection system for hospital associated transmission using whole genome sequencing surveillance.</title>
        <authorList>
            <person name="Harrison L.H."/>
            <person name="Van Tyne D."/>
            <person name="Marsh J.W."/>
            <person name="Griffith M.P."/>
            <person name="Snyder D.J."/>
            <person name="Cooper V.S."/>
            <person name="Mustapha M."/>
        </authorList>
    </citation>
    <scope>NUCLEOTIDE SEQUENCE</scope>
    <source>
        <strain evidence="2">PSB00042</strain>
    </source>
</reference>
<protein>
    <submittedName>
        <fullName evidence="2">Uncharacterized protein</fullName>
    </submittedName>
</protein>
<organism evidence="2 3">
    <name type="scientific">Pseudomonas putida</name>
    <name type="common">Arthrobacter siderocapsulatus</name>
    <dbReference type="NCBI Taxonomy" id="303"/>
    <lineage>
        <taxon>Bacteria</taxon>
        <taxon>Pseudomonadati</taxon>
        <taxon>Pseudomonadota</taxon>
        <taxon>Gammaproteobacteria</taxon>
        <taxon>Pseudomonadales</taxon>
        <taxon>Pseudomonadaceae</taxon>
        <taxon>Pseudomonas</taxon>
    </lineage>
</organism>
<dbReference type="AlphaFoldDB" id="A0A8I1EEC3"/>
<dbReference type="Proteomes" id="UP000637061">
    <property type="component" value="Unassembled WGS sequence"/>
</dbReference>
<dbReference type="EMBL" id="JAEHTE010000004">
    <property type="protein sequence ID" value="MBI6883678.1"/>
    <property type="molecule type" value="Genomic_DNA"/>
</dbReference>
<dbReference type="RefSeq" id="WP_198747059.1">
    <property type="nucleotide sequence ID" value="NZ_JAEHTE010000004.1"/>
</dbReference>
<name>A0A8I1EEC3_PSEPU</name>
<comment type="caution">
    <text evidence="2">The sequence shown here is derived from an EMBL/GenBank/DDBJ whole genome shotgun (WGS) entry which is preliminary data.</text>
</comment>
<evidence type="ECO:0000256" key="1">
    <source>
        <dbReference type="SAM" id="MobiDB-lite"/>
    </source>
</evidence>
<gene>
    <name evidence="2" type="ORF">JEU22_07125</name>
</gene>
<feature type="compositionally biased region" description="Basic residues" evidence="1">
    <location>
        <begin position="1"/>
        <end position="15"/>
    </location>
</feature>
<evidence type="ECO:0000313" key="3">
    <source>
        <dbReference type="Proteomes" id="UP000637061"/>
    </source>
</evidence>
<proteinExistence type="predicted"/>
<accession>A0A8I1EEC3</accession>